<dbReference type="Proteomes" id="UP000824125">
    <property type="component" value="Unassembled WGS sequence"/>
</dbReference>
<evidence type="ECO:0000313" key="7">
    <source>
        <dbReference type="EMBL" id="HIU69568.1"/>
    </source>
</evidence>
<gene>
    <name evidence="7" type="ORF">IAD23_06390</name>
</gene>
<dbReference type="Pfam" id="PF00497">
    <property type="entry name" value="SBP_bac_3"/>
    <property type="match status" value="1"/>
</dbReference>
<feature type="signal peptide" evidence="5">
    <location>
        <begin position="1"/>
        <end position="24"/>
    </location>
</feature>
<sequence>MKLKRILSLLLAAVLLCSVGAAFAGCSSGDTKSTDDTNASDSASSQSDLAYIQEKGTLVVAVTEFEPMNYQNKDGNWTGFDTEFAEAVAEKLGIKVEFKVIDWDNNLSELQSKSVDCLWNGMTITDEIKKGADVTNAYVKNAQVVVMKTDVMSNYNSLEDMQDLTFAAEAGSAGAGVLDDAGIAYTAVPAQSDCLLEVQSGSSDACVIDLTMANNMTGEGTSYADLGYKVELNEEEYGIAFRKGSDMVEKVNEIMAEMMQDGTLDELAEKYGLTLIKDAA</sequence>
<reference evidence="7" key="2">
    <citation type="journal article" date="2021" name="PeerJ">
        <title>Extensive microbial diversity within the chicken gut microbiome revealed by metagenomics and culture.</title>
        <authorList>
            <person name="Gilroy R."/>
            <person name="Ravi A."/>
            <person name="Getino M."/>
            <person name="Pursley I."/>
            <person name="Horton D.L."/>
            <person name="Alikhan N.F."/>
            <person name="Baker D."/>
            <person name="Gharbi K."/>
            <person name="Hall N."/>
            <person name="Watson M."/>
            <person name="Adriaenssens E.M."/>
            <person name="Foster-Nyarko E."/>
            <person name="Jarju S."/>
            <person name="Secka A."/>
            <person name="Antonio M."/>
            <person name="Oren A."/>
            <person name="Chaudhuri R.R."/>
            <person name="La Ragione R."/>
            <person name="Hildebrand F."/>
            <person name="Pallen M.J."/>
        </authorList>
    </citation>
    <scope>NUCLEOTIDE SEQUENCE</scope>
    <source>
        <strain evidence="7">CHK176-6737</strain>
    </source>
</reference>
<feature type="domain" description="Solute-binding protein family 3/N-terminal" evidence="6">
    <location>
        <begin position="57"/>
        <end position="275"/>
    </location>
</feature>
<dbReference type="InterPro" id="IPR001638">
    <property type="entry name" value="Solute-binding_3/MltF_N"/>
</dbReference>
<dbReference type="SMART" id="SM00062">
    <property type="entry name" value="PBPb"/>
    <property type="match status" value="1"/>
</dbReference>
<keyword evidence="3 5" id="KW-0732">Signal</keyword>
<comment type="subcellular location">
    <subcellularLocation>
        <location evidence="1">Cell envelope</location>
    </subcellularLocation>
</comment>
<reference evidence="7" key="1">
    <citation type="submission" date="2020-10" db="EMBL/GenBank/DDBJ databases">
        <authorList>
            <person name="Gilroy R."/>
        </authorList>
    </citation>
    <scope>NUCLEOTIDE SEQUENCE</scope>
    <source>
        <strain evidence="7">CHK176-6737</strain>
    </source>
</reference>
<dbReference type="PANTHER" id="PTHR35936:SF34">
    <property type="entry name" value="ABC TRANSPORTER EXTRACELLULAR-BINDING PROTEIN YCKB-RELATED"/>
    <property type="match status" value="1"/>
</dbReference>
<evidence type="ECO:0000256" key="2">
    <source>
        <dbReference type="ARBA" id="ARBA00010333"/>
    </source>
</evidence>
<dbReference type="EMBL" id="DVNM01000034">
    <property type="protein sequence ID" value="HIU69568.1"/>
    <property type="molecule type" value="Genomic_DNA"/>
</dbReference>
<dbReference type="AlphaFoldDB" id="A0A9D1MVJ8"/>
<evidence type="ECO:0000256" key="4">
    <source>
        <dbReference type="RuleBase" id="RU003744"/>
    </source>
</evidence>
<dbReference type="Gene3D" id="3.40.190.10">
    <property type="entry name" value="Periplasmic binding protein-like II"/>
    <property type="match status" value="2"/>
</dbReference>
<dbReference type="PANTHER" id="PTHR35936">
    <property type="entry name" value="MEMBRANE-BOUND LYTIC MUREIN TRANSGLYCOSYLASE F"/>
    <property type="match status" value="1"/>
</dbReference>
<proteinExistence type="inferred from homology"/>
<dbReference type="SUPFAM" id="SSF53850">
    <property type="entry name" value="Periplasmic binding protein-like II"/>
    <property type="match status" value="1"/>
</dbReference>
<evidence type="ECO:0000259" key="6">
    <source>
        <dbReference type="SMART" id="SM00062"/>
    </source>
</evidence>
<comment type="caution">
    <text evidence="7">The sequence shown here is derived from an EMBL/GenBank/DDBJ whole genome shotgun (WGS) entry which is preliminary data.</text>
</comment>
<evidence type="ECO:0000256" key="3">
    <source>
        <dbReference type="ARBA" id="ARBA00022729"/>
    </source>
</evidence>
<comment type="similarity">
    <text evidence="2 4">Belongs to the bacterial solute-binding protein 3 family.</text>
</comment>
<dbReference type="PROSITE" id="PS01039">
    <property type="entry name" value="SBP_BACTERIAL_3"/>
    <property type="match status" value="1"/>
</dbReference>
<dbReference type="GO" id="GO:0030313">
    <property type="term" value="C:cell envelope"/>
    <property type="evidence" value="ECO:0007669"/>
    <property type="project" value="UniProtKB-SubCell"/>
</dbReference>
<evidence type="ECO:0000313" key="8">
    <source>
        <dbReference type="Proteomes" id="UP000824125"/>
    </source>
</evidence>
<evidence type="ECO:0000256" key="5">
    <source>
        <dbReference type="SAM" id="SignalP"/>
    </source>
</evidence>
<name>A0A9D1MVJ8_9FIRM</name>
<evidence type="ECO:0000256" key="1">
    <source>
        <dbReference type="ARBA" id="ARBA00004196"/>
    </source>
</evidence>
<feature type="chain" id="PRO_5038559035" evidence="5">
    <location>
        <begin position="25"/>
        <end position="280"/>
    </location>
</feature>
<dbReference type="InterPro" id="IPR018313">
    <property type="entry name" value="SBP_3_CS"/>
</dbReference>
<protein>
    <submittedName>
        <fullName evidence="7">Transporter substrate-binding domain-containing protein</fullName>
    </submittedName>
</protein>
<organism evidence="7 8">
    <name type="scientific">Candidatus Scybalenecus merdavium</name>
    <dbReference type="NCBI Taxonomy" id="2840939"/>
    <lineage>
        <taxon>Bacteria</taxon>
        <taxon>Bacillati</taxon>
        <taxon>Bacillota</taxon>
        <taxon>Clostridia</taxon>
        <taxon>Eubacteriales</taxon>
        <taxon>Oscillospiraceae</taxon>
        <taxon>Oscillospiraceae incertae sedis</taxon>
        <taxon>Candidatus Scybalenecus</taxon>
    </lineage>
</organism>
<dbReference type="PROSITE" id="PS51257">
    <property type="entry name" value="PROKAR_LIPOPROTEIN"/>
    <property type="match status" value="1"/>
</dbReference>
<accession>A0A9D1MVJ8</accession>